<comment type="similarity">
    <text evidence="1">Belongs to the tRNA-intron endonuclease family.</text>
</comment>
<name>A0A1A8WAF5_PLAOA</name>
<accession>A0A1A8WAF5</accession>
<dbReference type="Proteomes" id="UP000078560">
    <property type="component" value="Unassembled WGS sequence"/>
</dbReference>
<dbReference type="EMBL" id="FLQU01000668">
    <property type="protein sequence ID" value="SBS88965.1"/>
    <property type="molecule type" value="Genomic_DNA"/>
</dbReference>
<reference evidence="5" key="1">
    <citation type="submission" date="2016-05" db="EMBL/GenBank/DDBJ databases">
        <authorList>
            <person name="Lavstsen T."/>
            <person name="Jespersen J.S."/>
        </authorList>
    </citation>
    <scope>NUCLEOTIDE SEQUENCE [LARGE SCALE GENOMIC DNA]</scope>
</reference>
<sequence>MKVIYEWKGELYELLLDEGNIDERVIQTLEKNMNKWQRGKTELPNETNVDLLNFEQFSRFPGKGKKSYKKGESASVRDKWKEEQKYVCQFNDEREEDPLDERNDTTKLLLKYKSYFTEAGYLVKRGDLYGAEYLLYLAHQKYMHSLYVVYFVSKQNVLRDLIRILRLSHTIKKKVILLLERDVECPDLCAGIVYIKVYAYKLEDGKGWGKNSRKQPM</sequence>
<gene>
    <name evidence="6" type="ORF">POVCU1_047800</name>
    <name evidence="5" type="ORF">POVCU2_0051500</name>
</gene>
<dbReference type="GO" id="GO:0000213">
    <property type="term" value="F:tRNA-intron lyase activity"/>
    <property type="evidence" value="ECO:0007669"/>
    <property type="project" value="UniProtKB-EC"/>
</dbReference>
<dbReference type="InterPro" id="IPR011856">
    <property type="entry name" value="tRNA_endonuc-like_dom_sf"/>
</dbReference>
<comment type="catalytic activity">
    <reaction evidence="3">
        <text>pretRNA = a 3'-half-tRNA molecule with a 5'-OH end + a 5'-half-tRNA molecule with a 2',3'-cyclic phosphate end + an intron with a 2',3'-cyclic phosphate and a 5'-hydroxyl terminus.</text>
        <dbReference type="EC" id="4.6.1.16"/>
    </reaction>
</comment>
<dbReference type="VEuPathDB" id="PlasmoDB:PocGH01_14072600"/>
<dbReference type="GO" id="GO:0005634">
    <property type="term" value="C:nucleus"/>
    <property type="evidence" value="ECO:0007669"/>
    <property type="project" value="UniProtKB-ARBA"/>
</dbReference>
<dbReference type="AlphaFoldDB" id="A0A1A8WAF5"/>
<feature type="domain" description="tRNA intron endonuclease catalytic" evidence="4">
    <location>
        <begin position="110"/>
        <end position="180"/>
    </location>
</feature>
<dbReference type="GO" id="GO:0006388">
    <property type="term" value="P:tRNA splicing, via endonucleolytic cleavage and ligation"/>
    <property type="evidence" value="ECO:0007669"/>
    <property type="project" value="InterPro"/>
</dbReference>
<proteinExistence type="inferred from homology"/>
<evidence type="ECO:0000313" key="8">
    <source>
        <dbReference type="Proteomes" id="UP000078560"/>
    </source>
</evidence>
<dbReference type="EC" id="4.6.1.16" evidence="2"/>
<dbReference type="SUPFAM" id="SSF53032">
    <property type="entry name" value="tRNA-intron endonuclease catalytic domain-like"/>
    <property type="match status" value="1"/>
</dbReference>
<dbReference type="EMBL" id="FLQV01000874">
    <property type="protein sequence ID" value="SBS98654.1"/>
    <property type="molecule type" value="Genomic_DNA"/>
</dbReference>
<evidence type="ECO:0000259" key="4">
    <source>
        <dbReference type="Pfam" id="PF01974"/>
    </source>
</evidence>
<dbReference type="GO" id="GO:0003676">
    <property type="term" value="F:nucleic acid binding"/>
    <property type="evidence" value="ECO:0007669"/>
    <property type="project" value="InterPro"/>
</dbReference>
<evidence type="ECO:0000256" key="1">
    <source>
        <dbReference type="ARBA" id="ARBA00008078"/>
    </source>
</evidence>
<dbReference type="Pfam" id="PF01974">
    <property type="entry name" value="tRNA_int_endo"/>
    <property type="match status" value="1"/>
</dbReference>
<evidence type="ECO:0000313" key="5">
    <source>
        <dbReference type="EMBL" id="SBS88965.1"/>
    </source>
</evidence>
<evidence type="ECO:0000313" key="6">
    <source>
        <dbReference type="EMBL" id="SBS98654.1"/>
    </source>
</evidence>
<evidence type="ECO:0000256" key="2">
    <source>
        <dbReference type="ARBA" id="ARBA00012573"/>
    </source>
</evidence>
<evidence type="ECO:0000313" key="7">
    <source>
        <dbReference type="Proteomes" id="UP000078546"/>
    </source>
</evidence>
<evidence type="ECO:0000256" key="3">
    <source>
        <dbReference type="ARBA" id="ARBA00034031"/>
    </source>
</evidence>
<reference evidence="7 8" key="2">
    <citation type="submission" date="2016-05" db="EMBL/GenBank/DDBJ databases">
        <authorList>
            <person name="Naeem Raeece"/>
        </authorList>
    </citation>
    <scope>NUCLEOTIDE SEQUENCE [LARGE SCALE GENOMIC DNA]</scope>
</reference>
<dbReference type="Proteomes" id="UP000078546">
    <property type="component" value="Unassembled WGS sequence"/>
</dbReference>
<dbReference type="Gene3D" id="3.40.1350.10">
    <property type="match status" value="1"/>
</dbReference>
<dbReference type="InterPro" id="IPR006677">
    <property type="entry name" value="tRNA_intron_Endonuc_cat-like"/>
</dbReference>
<dbReference type="InterPro" id="IPR036167">
    <property type="entry name" value="tRNA_intron_Endo_cat-like_sf"/>
</dbReference>
<dbReference type="CDD" id="cd22363">
    <property type="entry name" value="tRNA-intron_lyase_C"/>
    <property type="match status" value="1"/>
</dbReference>
<organism evidence="5 8">
    <name type="scientific">Plasmodium ovale curtisi</name>
    <dbReference type="NCBI Taxonomy" id="864141"/>
    <lineage>
        <taxon>Eukaryota</taxon>
        <taxon>Sar</taxon>
        <taxon>Alveolata</taxon>
        <taxon>Apicomplexa</taxon>
        <taxon>Aconoidasida</taxon>
        <taxon>Haemosporida</taxon>
        <taxon>Plasmodiidae</taxon>
        <taxon>Plasmodium</taxon>
        <taxon>Plasmodium (Plasmodium)</taxon>
    </lineage>
</organism>
<protein>
    <recommendedName>
        <fullName evidence="2">tRNA-intron lyase</fullName>
        <ecNumber evidence="2">4.6.1.16</ecNumber>
    </recommendedName>
</protein>